<protein>
    <submittedName>
        <fullName evidence="2">Uncharacterized protein</fullName>
    </submittedName>
</protein>
<proteinExistence type="predicted"/>
<feature type="coiled-coil region" evidence="1">
    <location>
        <begin position="141"/>
        <end position="168"/>
    </location>
</feature>
<gene>
    <name evidence="2" type="ORF">MCOR_7354</name>
</gene>
<evidence type="ECO:0000313" key="3">
    <source>
        <dbReference type="Proteomes" id="UP000507470"/>
    </source>
</evidence>
<evidence type="ECO:0000256" key="1">
    <source>
        <dbReference type="SAM" id="Coils"/>
    </source>
</evidence>
<dbReference type="OrthoDB" id="6629108at2759"/>
<keyword evidence="3" id="KW-1185">Reference proteome</keyword>
<name>A0A6J8AG08_MYTCO</name>
<dbReference type="EMBL" id="CACVKT020001361">
    <property type="protein sequence ID" value="CAC5367458.1"/>
    <property type="molecule type" value="Genomic_DNA"/>
</dbReference>
<dbReference type="Proteomes" id="UP000507470">
    <property type="component" value="Unassembled WGS sequence"/>
</dbReference>
<organism evidence="2 3">
    <name type="scientific">Mytilus coruscus</name>
    <name type="common">Sea mussel</name>
    <dbReference type="NCBI Taxonomy" id="42192"/>
    <lineage>
        <taxon>Eukaryota</taxon>
        <taxon>Metazoa</taxon>
        <taxon>Spiralia</taxon>
        <taxon>Lophotrochozoa</taxon>
        <taxon>Mollusca</taxon>
        <taxon>Bivalvia</taxon>
        <taxon>Autobranchia</taxon>
        <taxon>Pteriomorphia</taxon>
        <taxon>Mytilida</taxon>
        <taxon>Mytiloidea</taxon>
        <taxon>Mytilidae</taxon>
        <taxon>Mytilinae</taxon>
        <taxon>Mytilus</taxon>
    </lineage>
</organism>
<dbReference type="AlphaFoldDB" id="A0A6J8AG08"/>
<keyword evidence="1" id="KW-0175">Coiled coil</keyword>
<evidence type="ECO:0000313" key="2">
    <source>
        <dbReference type="EMBL" id="CAC5367458.1"/>
    </source>
</evidence>
<sequence>MDQYMNFPMCTNGGSGHFVNNSMMNPGLVPVSIYNYSVASSSERKCQLSDQMSNYTNEPGTKHKKTKCDSSVSSAPMFENTNRVEALILQLSSNFSNMSEKLDKRIRELETNFEERVSEKLSEKISVMIDNKMKEKLIEVKTEVKHELDGMKSKIENLEKQVSENKTNNPYKDSLHNKFIIKNLEIDDREKTDPELTKHKVQGLLKDCLGLSNVKLKTVSRKESRGNYHGLIIVETESFDSKREIMKSKAKLKNNRLYANVYIENDMSPETRNFQSTVRTVLKEMGKEKNFKFVGNRLLPKET</sequence>
<reference evidence="2 3" key="1">
    <citation type="submission" date="2020-06" db="EMBL/GenBank/DDBJ databases">
        <authorList>
            <person name="Li R."/>
            <person name="Bekaert M."/>
        </authorList>
    </citation>
    <scope>NUCLEOTIDE SEQUENCE [LARGE SCALE GENOMIC DNA]</scope>
    <source>
        <strain evidence="3">wild</strain>
    </source>
</reference>
<accession>A0A6J8AG08</accession>